<dbReference type="EMBL" id="BARU01030555">
    <property type="protein sequence ID" value="GAH64571.1"/>
    <property type="molecule type" value="Genomic_DNA"/>
</dbReference>
<accession>X1H341</accession>
<evidence type="ECO:0000313" key="1">
    <source>
        <dbReference type="EMBL" id="GAH64571.1"/>
    </source>
</evidence>
<comment type="caution">
    <text evidence="1">The sequence shown here is derived from an EMBL/GenBank/DDBJ whole genome shotgun (WGS) entry which is preliminary data.</text>
</comment>
<gene>
    <name evidence="1" type="ORF">S03H2_48465</name>
</gene>
<sequence>MDVTNAMDPELLAARLAEAAESLGLEVREGPADSDGAVVRLRGKKVVFVPEGALSTKRAEVLALALAQEDTEDVFLLPAVREAIEKARSAPEE</sequence>
<dbReference type="AlphaFoldDB" id="X1H341"/>
<proteinExistence type="predicted"/>
<protein>
    <submittedName>
        <fullName evidence="1">Uncharacterized protein</fullName>
    </submittedName>
</protein>
<reference evidence="1" key="1">
    <citation type="journal article" date="2014" name="Front. Microbiol.">
        <title>High frequency of phylogenetically diverse reductive dehalogenase-homologous genes in deep subseafloor sedimentary metagenomes.</title>
        <authorList>
            <person name="Kawai M."/>
            <person name="Futagami T."/>
            <person name="Toyoda A."/>
            <person name="Takaki Y."/>
            <person name="Nishi S."/>
            <person name="Hori S."/>
            <person name="Arai W."/>
            <person name="Tsubouchi T."/>
            <person name="Morono Y."/>
            <person name="Uchiyama I."/>
            <person name="Ito T."/>
            <person name="Fujiyama A."/>
            <person name="Inagaki F."/>
            <person name="Takami H."/>
        </authorList>
    </citation>
    <scope>NUCLEOTIDE SEQUENCE</scope>
    <source>
        <strain evidence="1">Expedition CK06-06</strain>
    </source>
</reference>
<organism evidence="1">
    <name type="scientific">marine sediment metagenome</name>
    <dbReference type="NCBI Taxonomy" id="412755"/>
    <lineage>
        <taxon>unclassified sequences</taxon>
        <taxon>metagenomes</taxon>
        <taxon>ecological metagenomes</taxon>
    </lineage>
</organism>
<name>X1H341_9ZZZZ</name>